<protein>
    <submittedName>
        <fullName evidence="2">Uncharacterized protein</fullName>
    </submittedName>
</protein>
<evidence type="ECO:0000313" key="2">
    <source>
        <dbReference type="EMBL" id="EMR12707.1"/>
    </source>
</evidence>
<evidence type="ECO:0000313" key="3">
    <source>
        <dbReference type="Proteomes" id="UP000012019"/>
    </source>
</evidence>
<dbReference type="Proteomes" id="UP000012019">
    <property type="component" value="Unassembled WGS sequence"/>
</dbReference>
<dbReference type="OrthoDB" id="5609399at2"/>
<keyword evidence="3" id="KW-1185">Reference proteome</keyword>
<dbReference type="STRING" id="1286106.MPL1_08813"/>
<feature type="chain" id="PRO_5004082808" evidence="1">
    <location>
        <begin position="20"/>
        <end position="129"/>
    </location>
</feature>
<name>M7NZQ3_9GAMM</name>
<dbReference type="EMBL" id="APHR01000045">
    <property type="protein sequence ID" value="EMR12707.1"/>
    <property type="molecule type" value="Genomic_DNA"/>
</dbReference>
<dbReference type="AlphaFoldDB" id="M7NZQ3"/>
<keyword evidence="1" id="KW-0732">Signal</keyword>
<dbReference type="PATRIC" id="fig|1286106.3.peg.1767"/>
<comment type="caution">
    <text evidence="2">The sequence shown here is derived from an EMBL/GenBank/DDBJ whole genome shotgun (WGS) entry which is preliminary data.</text>
</comment>
<accession>M7NZQ3</accession>
<dbReference type="RefSeq" id="WP_009726737.1">
    <property type="nucleotide sequence ID" value="NZ_APHR01000045.1"/>
</dbReference>
<organism evidence="2 3">
    <name type="scientific">Methylophaga lonarensis MPL</name>
    <dbReference type="NCBI Taxonomy" id="1286106"/>
    <lineage>
        <taxon>Bacteria</taxon>
        <taxon>Pseudomonadati</taxon>
        <taxon>Pseudomonadota</taxon>
        <taxon>Gammaproteobacteria</taxon>
        <taxon>Thiotrichales</taxon>
        <taxon>Piscirickettsiaceae</taxon>
        <taxon>Methylophaga</taxon>
    </lineage>
</organism>
<reference evidence="2 3" key="1">
    <citation type="journal article" date="2013" name="Genome Announc.">
        <title>Draft Genome Sequence of Methylophaga lonarensis MPLT, a Haloalkaliphilic (Non-Methane-Utilizing) Methylotroph.</title>
        <authorList>
            <person name="Shetty S.A."/>
            <person name="Marathe N.P."/>
            <person name="Munot H."/>
            <person name="Antony C.P."/>
            <person name="Dhotre D.P."/>
            <person name="Murrell J.C."/>
            <person name="Shouche Y.S."/>
        </authorList>
    </citation>
    <scope>NUCLEOTIDE SEQUENCE [LARGE SCALE GENOMIC DNA]</scope>
    <source>
        <strain evidence="2 3">MPL</strain>
    </source>
</reference>
<evidence type="ECO:0000256" key="1">
    <source>
        <dbReference type="SAM" id="SignalP"/>
    </source>
</evidence>
<sequence length="129" mass="13911">MKSLVIGSSLLLLGSTAWAESTNPADMPLEAQQRMYEIISEYNHCMTRSMAGEQSPEKSGQDYANEILQQCEAHLEGLKSHLAANNVADNLAAGMSNAFRARAARQLMTQTMNSMAAQQSMAAEIGGSQ</sequence>
<feature type="signal peptide" evidence="1">
    <location>
        <begin position="1"/>
        <end position="19"/>
    </location>
</feature>
<proteinExistence type="predicted"/>
<gene>
    <name evidence="2" type="ORF">MPL1_08813</name>
</gene>